<dbReference type="RefSeq" id="WP_164533445.1">
    <property type="nucleotide sequence ID" value="NZ_JAALFG010000001.1"/>
</dbReference>
<evidence type="ECO:0000313" key="2">
    <source>
        <dbReference type="EMBL" id="NGP17242.1"/>
    </source>
</evidence>
<organism evidence="2 3">
    <name type="scientific">Devosia aurantiaca</name>
    <dbReference type="NCBI Taxonomy" id="2714858"/>
    <lineage>
        <taxon>Bacteria</taxon>
        <taxon>Pseudomonadati</taxon>
        <taxon>Pseudomonadota</taxon>
        <taxon>Alphaproteobacteria</taxon>
        <taxon>Hyphomicrobiales</taxon>
        <taxon>Devosiaceae</taxon>
        <taxon>Devosia</taxon>
    </lineage>
</organism>
<proteinExistence type="predicted"/>
<keyword evidence="3" id="KW-1185">Reference proteome</keyword>
<name>A0A6M1SP05_9HYPH</name>
<sequence>MTDQATTTASTTTQTTKALSERPLQYLDKAVGAIRELGIWPETQGEQPIIGLLEQITELDETRVILIGRTLSQASAFNEVVREQVAAMKIGERYEDITKGFDSIRDDAKMLVDQLQDNKLDFGERVQNVWMKVSRGDIATRFNSIRDTYLAVNRDTKDQIDREHTILEAYRDFRGALKQAEVMALEVLATAEKHLEEKKNVLQGSANELAAYTGTIPADRARLEMARDERLREMQNEEKRYQIAKDLADNLTISYNTSEVVMARLMQTTNAKERVYQQSISFFSTNETVLTALSASFTGMFGLHESTATLNAMKEGMSKSLETLSEIGDRVQEEAVRAGYGPTVRADAVKKLVDSVVNFQEKSRTIINEMRVASTKNSAEIRDAVEDGKRRLATLAAEGNALLLETRS</sequence>
<protein>
    <submittedName>
        <fullName evidence="2">Cell surface protein</fullName>
    </submittedName>
</protein>
<feature type="coiled-coil region" evidence="1">
    <location>
        <begin position="188"/>
        <end position="240"/>
    </location>
</feature>
<reference evidence="2 3" key="1">
    <citation type="submission" date="2020-02" db="EMBL/GenBank/DDBJ databases">
        <authorList>
            <person name="Khan S.A."/>
            <person name="Jeon C.O."/>
            <person name="Chun B.H."/>
        </authorList>
    </citation>
    <scope>NUCLEOTIDE SEQUENCE [LARGE SCALE GENOMIC DNA]</scope>
    <source>
        <strain evidence="2 3">H239</strain>
    </source>
</reference>
<gene>
    <name evidence="2" type="ORF">G5575_05715</name>
</gene>
<accession>A0A6M1SP05</accession>
<dbReference type="Proteomes" id="UP000474802">
    <property type="component" value="Unassembled WGS sequence"/>
</dbReference>
<dbReference type="AlphaFoldDB" id="A0A6M1SP05"/>
<evidence type="ECO:0000313" key="3">
    <source>
        <dbReference type="Proteomes" id="UP000474802"/>
    </source>
</evidence>
<dbReference type="EMBL" id="JAALFG010000001">
    <property type="protein sequence ID" value="NGP17242.1"/>
    <property type="molecule type" value="Genomic_DNA"/>
</dbReference>
<reference evidence="2 3" key="2">
    <citation type="submission" date="2020-03" db="EMBL/GenBank/DDBJ databases">
        <title>Devosia chinhatensis sp. nov., isolated from a hexachlorocyclohexane (HCH) dump site in India.</title>
        <authorList>
            <person name="Kumar M."/>
            <person name="Lal R."/>
        </authorList>
    </citation>
    <scope>NUCLEOTIDE SEQUENCE [LARGE SCALE GENOMIC DNA]</scope>
    <source>
        <strain evidence="2 3">H239</strain>
    </source>
</reference>
<keyword evidence="1" id="KW-0175">Coiled coil</keyword>
<comment type="caution">
    <text evidence="2">The sequence shown here is derived from an EMBL/GenBank/DDBJ whole genome shotgun (WGS) entry which is preliminary data.</text>
</comment>
<evidence type="ECO:0000256" key="1">
    <source>
        <dbReference type="SAM" id="Coils"/>
    </source>
</evidence>